<sequence length="90" mass="10248">MSLSAGLARWVVVVKETWPFCFFLTTLAFVLVWCMCVMLTNLVLGNFFGTQGLMMNGAGFAHGKVWVCVSHLKGKVWLVRLIEVQLRQRR</sequence>
<keyword evidence="3" id="KW-1185">Reference proteome</keyword>
<keyword evidence="1" id="KW-1133">Transmembrane helix</keyword>
<evidence type="ECO:0000313" key="2">
    <source>
        <dbReference type="EMBL" id="KAK4178970.1"/>
    </source>
</evidence>
<reference evidence="2" key="2">
    <citation type="submission" date="2023-05" db="EMBL/GenBank/DDBJ databases">
        <authorList>
            <consortium name="Lawrence Berkeley National Laboratory"/>
            <person name="Steindorff A."/>
            <person name="Hensen N."/>
            <person name="Bonometti L."/>
            <person name="Westerberg I."/>
            <person name="Brannstrom I.O."/>
            <person name="Guillou S."/>
            <person name="Cros-Aarteil S."/>
            <person name="Calhoun S."/>
            <person name="Haridas S."/>
            <person name="Kuo A."/>
            <person name="Mondo S."/>
            <person name="Pangilinan J."/>
            <person name="Riley R."/>
            <person name="Labutti K."/>
            <person name="Andreopoulos B."/>
            <person name="Lipzen A."/>
            <person name="Chen C."/>
            <person name="Yanf M."/>
            <person name="Daum C."/>
            <person name="Ng V."/>
            <person name="Clum A."/>
            <person name="Ohm R."/>
            <person name="Martin F."/>
            <person name="Silar P."/>
            <person name="Natvig D."/>
            <person name="Lalanne C."/>
            <person name="Gautier V."/>
            <person name="Ament-Velasquez S.L."/>
            <person name="Kruys A."/>
            <person name="Hutchinson M.I."/>
            <person name="Powell A.J."/>
            <person name="Barry K."/>
            <person name="Miller A.N."/>
            <person name="Grigoriev I.V."/>
            <person name="Debuchy R."/>
            <person name="Gladieux P."/>
            <person name="Thoren M.H."/>
            <person name="Johannesson H."/>
        </authorList>
    </citation>
    <scope>NUCLEOTIDE SEQUENCE</scope>
    <source>
        <strain evidence="2">CBS 892.96</strain>
    </source>
</reference>
<gene>
    <name evidence="2" type="ORF">QBC36DRAFT_323540</name>
</gene>
<proteinExistence type="predicted"/>
<dbReference type="AlphaFoldDB" id="A0AAN6WCG4"/>
<dbReference type="Proteomes" id="UP001302321">
    <property type="component" value="Unassembled WGS sequence"/>
</dbReference>
<keyword evidence="1" id="KW-0812">Transmembrane</keyword>
<keyword evidence="1" id="KW-0472">Membrane</keyword>
<accession>A0AAN6WCG4</accession>
<evidence type="ECO:0000313" key="3">
    <source>
        <dbReference type="Proteomes" id="UP001302321"/>
    </source>
</evidence>
<organism evidence="2 3">
    <name type="scientific">Triangularia setosa</name>
    <dbReference type="NCBI Taxonomy" id="2587417"/>
    <lineage>
        <taxon>Eukaryota</taxon>
        <taxon>Fungi</taxon>
        <taxon>Dikarya</taxon>
        <taxon>Ascomycota</taxon>
        <taxon>Pezizomycotina</taxon>
        <taxon>Sordariomycetes</taxon>
        <taxon>Sordariomycetidae</taxon>
        <taxon>Sordariales</taxon>
        <taxon>Podosporaceae</taxon>
        <taxon>Triangularia</taxon>
    </lineage>
</organism>
<reference evidence="2" key="1">
    <citation type="journal article" date="2023" name="Mol. Phylogenet. Evol.">
        <title>Genome-scale phylogeny and comparative genomics of the fungal order Sordariales.</title>
        <authorList>
            <person name="Hensen N."/>
            <person name="Bonometti L."/>
            <person name="Westerberg I."/>
            <person name="Brannstrom I.O."/>
            <person name="Guillou S."/>
            <person name="Cros-Aarteil S."/>
            <person name="Calhoun S."/>
            <person name="Haridas S."/>
            <person name="Kuo A."/>
            <person name="Mondo S."/>
            <person name="Pangilinan J."/>
            <person name="Riley R."/>
            <person name="LaButti K."/>
            <person name="Andreopoulos B."/>
            <person name="Lipzen A."/>
            <person name="Chen C."/>
            <person name="Yan M."/>
            <person name="Daum C."/>
            <person name="Ng V."/>
            <person name="Clum A."/>
            <person name="Steindorff A."/>
            <person name="Ohm R.A."/>
            <person name="Martin F."/>
            <person name="Silar P."/>
            <person name="Natvig D.O."/>
            <person name="Lalanne C."/>
            <person name="Gautier V."/>
            <person name="Ament-Velasquez S.L."/>
            <person name="Kruys A."/>
            <person name="Hutchinson M.I."/>
            <person name="Powell A.J."/>
            <person name="Barry K."/>
            <person name="Miller A.N."/>
            <person name="Grigoriev I.V."/>
            <person name="Debuchy R."/>
            <person name="Gladieux P."/>
            <person name="Hiltunen Thoren M."/>
            <person name="Johannesson H."/>
        </authorList>
    </citation>
    <scope>NUCLEOTIDE SEQUENCE</scope>
    <source>
        <strain evidence="2">CBS 892.96</strain>
    </source>
</reference>
<dbReference type="EMBL" id="MU866126">
    <property type="protein sequence ID" value="KAK4178970.1"/>
    <property type="molecule type" value="Genomic_DNA"/>
</dbReference>
<feature type="transmembrane region" description="Helical" evidence="1">
    <location>
        <begin position="20"/>
        <end position="44"/>
    </location>
</feature>
<evidence type="ECO:0000256" key="1">
    <source>
        <dbReference type="SAM" id="Phobius"/>
    </source>
</evidence>
<comment type="caution">
    <text evidence="2">The sequence shown here is derived from an EMBL/GenBank/DDBJ whole genome shotgun (WGS) entry which is preliminary data.</text>
</comment>
<protein>
    <submittedName>
        <fullName evidence="2">Uncharacterized protein</fullName>
    </submittedName>
</protein>
<name>A0AAN6WCG4_9PEZI</name>